<evidence type="ECO:0000259" key="7">
    <source>
        <dbReference type="PROSITE" id="PS50977"/>
    </source>
</evidence>
<keyword evidence="4" id="KW-0804">Transcription</keyword>
<dbReference type="EMBL" id="AAKL01000008">
    <property type="protein sequence ID" value="EAP73962.1"/>
    <property type="molecule type" value="Genomic_DNA"/>
</dbReference>
<gene>
    <name evidence="8" type="ORF">RRSL_03500</name>
</gene>
<keyword evidence="1" id="KW-0678">Repressor</keyword>
<keyword evidence="3 5" id="KW-0238">DNA-binding</keyword>
<dbReference type="Pfam" id="PF17932">
    <property type="entry name" value="TetR_C_24"/>
    <property type="match status" value="1"/>
</dbReference>
<evidence type="ECO:0000256" key="1">
    <source>
        <dbReference type="ARBA" id="ARBA00022491"/>
    </source>
</evidence>
<comment type="caution">
    <text evidence="8">The sequence shown here is derived from an EMBL/GenBank/DDBJ whole genome shotgun (WGS) entry which is preliminary data.</text>
</comment>
<dbReference type="PRINTS" id="PR00455">
    <property type="entry name" value="HTHTETR"/>
</dbReference>
<dbReference type="Gene3D" id="1.10.357.10">
    <property type="entry name" value="Tetracycline Repressor, domain 2"/>
    <property type="match status" value="1"/>
</dbReference>
<feature type="DNA-binding region" description="H-T-H motif" evidence="5">
    <location>
        <begin position="117"/>
        <end position="136"/>
    </location>
</feature>
<dbReference type="PANTHER" id="PTHR30055:SF175">
    <property type="entry name" value="HTH-TYPE TRANSCRIPTIONAL REPRESSOR KSTR2"/>
    <property type="match status" value="1"/>
</dbReference>
<evidence type="ECO:0000256" key="6">
    <source>
        <dbReference type="SAM" id="MobiDB-lite"/>
    </source>
</evidence>
<dbReference type="InterPro" id="IPR001647">
    <property type="entry name" value="HTH_TetR"/>
</dbReference>
<dbReference type="PROSITE" id="PS01081">
    <property type="entry name" value="HTH_TETR_1"/>
    <property type="match status" value="1"/>
</dbReference>
<dbReference type="SUPFAM" id="SSF46689">
    <property type="entry name" value="Homeodomain-like"/>
    <property type="match status" value="1"/>
</dbReference>
<dbReference type="InterPro" id="IPR023772">
    <property type="entry name" value="DNA-bd_HTH_TetR-type_CS"/>
</dbReference>
<name>A0AB33VI99_RALSU</name>
<dbReference type="PANTHER" id="PTHR30055">
    <property type="entry name" value="HTH-TYPE TRANSCRIPTIONAL REGULATOR RUTR"/>
    <property type="match status" value="1"/>
</dbReference>
<proteinExistence type="predicted"/>
<organism evidence="8 9">
    <name type="scientific">Ralstonia solanacearum (strain UW551)</name>
    <dbReference type="NCBI Taxonomy" id="342110"/>
    <lineage>
        <taxon>Bacteria</taxon>
        <taxon>Pseudomonadati</taxon>
        <taxon>Pseudomonadota</taxon>
        <taxon>Betaproteobacteria</taxon>
        <taxon>Burkholderiales</taxon>
        <taxon>Burkholderiaceae</taxon>
        <taxon>Ralstonia</taxon>
        <taxon>Ralstonia solanacearum species complex</taxon>
    </lineage>
</organism>
<dbReference type="InterPro" id="IPR009057">
    <property type="entry name" value="Homeodomain-like_sf"/>
</dbReference>
<dbReference type="GO" id="GO:0003700">
    <property type="term" value="F:DNA-binding transcription factor activity"/>
    <property type="evidence" value="ECO:0007669"/>
    <property type="project" value="TreeGrafter"/>
</dbReference>
<evidence type="ECO:0000313" key="8">
    <source>
        <dbReference type="EMBL" id="EAP73962.1"/>
    </source>
</evidence>
<dbReference type="Proteomes" id="UP000005933">
    <property type="component" value="Unassembled WGS sequence"/>
</dbReference>
<feature type="region of interest" description="Disordered" evidence="6">
    <location>
        <begin position="22"/>
        <end position="43"/>
    </location>
</feature>
<evidence type="ECO:0000256" key="2">
    <source>
        <dbReference type="ARBA" id="ARBA00023015"/>
    </source>
</evidence>
<dbReference type="PROSITE" id="PS50977">
    <property type="entry name" value="HTH_TETR_2"/>
    <property type="match status" value="1"/>
</dbReference>
<dbReference type="SUPFAM" id="SSF48498">
    <property type="entry name" value="Tetracyclin repressor-like, C-terminal domain"/>
    <property type="match status" value="1"/>
</dbReference>
<protein>
    <submittedName>
        <fullName evidence="8">Transcriptional regulator, TetR family</fullName>
    </submittedName>
</protein>
<dbReference type="Pfam" id="PF00440">
    <property type="entry name" value="TetR_N"/>
    <property type="match status" value="1"/>
</dbReference>
<keyword evidence="2" id="KW-0805">Transcription regulation</keyword>
<dbReference type="AlphaFoldDB" id="A0AB33VI99"/>
<evidence type="ECO:0000256" key="3">
    <source>
        <dbReference type="ARBA" id="ARBA00023125"/>
    </source>
</evidence>
<dbReference type="GO" id="GO:0000976">
    <property type="term" value="F:transcription cis-regulatory region binding"/>
    <property type="evidence" value="ECO:0007669"/>
    <property type="project" value="TreeGrafter"/>
</dbReference>
<feature type="domain" description="HTH tetR-type" evidence="7">
    <location>
        <begin position="94"/>
        <end position="154"/>
    </location>
</feature>
<sequence length="291" mass="32109">MRGCRSSTDRCAPIARTERCPRVVPHARRPSHPGTDSPGDACAPRRVCGRHAKMRPMSAVRKTVSDARPSADAELQLPAAAAPATRPHIAERQEARRRQILDTAAQLFYTKGYAGMTMSDLCSALGVTKPAVYYYFTDKYEIFDILCREAAQVCLSAIRETADPALPVRERLQACLLEMARRCIACHQAAALTYRDRQYLRPETVEWLNTMSRAYYRDLYALLDEGKRAGVFDFGDARVAAHAMGGVMGFMYTWHDPSRIDADVLAHELSGAMMKIVLPAAPSPTATAAAS</sequence>
<evidence type="ECO:0000313" key="9">
    <source>
        <dbReference type="Proteomes" id="UP000005933"/>
    </source>
</evidence>
<dbReference type="InterPro" id="IPR041490">
    <property type="entry name" value="KstR2_TetR_C"/>
</dbReference>
<evidence type="ECO:0000256" key="4">
    <source>
        <dbReference type="ARBA" id="ARBA00023163"/>
    </source>
</evidence>
<dbReference type="InterPro" id="IPR036271">
    <property type="entry name" value="Tet_transcr_reg_TetR-rel_C_sf"/>
</dbReference>
<dbReference type="InterPro" id="IPR050109">
    <property type="entry name" value="HTH-type_TetR-like_transc_reg"/>
</dbReference>
<reference evidence="8 9" key="1">
    <citation type="journal article" date="2006" name="Mol. Plant Microbe Interact.">
        <title>Identification of open reading frames unique to a select agent: Ralstonia solanacearum race 3 biovar 2.</title>
        <authorList>
            <person name="Gabriel D.W."/>
            <person name="Allen C."/>
            <person name="Schell M."/>
            <person name="Denny T.P."/>
            <person name="Greenberg J.T."/>
            <person name="Duan Y.P."/>
            <person name="Flores-Cruz Z."/>
            <person name="Huang Q."/>
            <person name="Clifford J.M."/>
            <person name="Presting G."/>
            <person name="Gonzalez E.T."/>
            <person name="Reddy J."/>
            <person name="Elphinstone J."/>
            <person name="Swanson J."/>
            <person name="Yao J."/>
            <person name="Mulholland V."/>
            <person name="Liu L."/>
            <person name="Farmerie W."/>
            <person name="Patnaikuni M."/>
            <person name="Balogh B."/>
            <person name="Norman D."/>
            <person name="Alvarez A."/>
            <person name="Castillo J.A."/>
            <person name="Jones J."/>
            <person name="Saddler G."/>
            <person name="Walunas T."/>
            <person name="Zhukov A."/>
            <person name="Mikhailova N."/>
        </authorList>
    </citation>
    <scope>NUCLEOTIDE SEQUENCE [LARGE SCALE GENOMIC DNA]</scope>
    <source>
        <strain evidence="8 9">UW551</strain>
    </source>
</reference>
<evidence type="ECO:0000256" key="5">
    <source>
        <dbReference type="PROSITE-ProRule" id="PRU00335"/>
    </source>
</evidence>
<accession>A0AB33VI99</accession>